<sequence length="562" mass="63909">MSLDSLCFTHAQYFSSQANTLCPKQSKACKKKSNGKNSKNNNKTEEKESKLSESFFPKLASKTAPDNDNSDETDSKEKKREQLHSSIDAILKKKPDATQAEEKSSSENKDSPQREGKKNKNKIRFKDDIEEELKGASSPENFSETRLKSMSEERRRSIIPEDEKGSDLEAPIISFDDKANARGRSTTFKRGLYLERELPDIPSKDIVIEKGGPSFRQNLMGQKGFVSDLLETVVSKEREGSLANVSVSKPMSRQSVVERRSAIALIGSEINQLFDKKNQKSLRKISSKKSVRRRSSSIIAHAEESTVTKSDTLPTELSHLRSGWQPKDSLESFSKATFRPRRQSWVGAYVDGYDYWTKKPAVTEPEEIHFEIDKRSQTWYDLPVAEEVQIEIPMDETSEFVQNKTKMEKLKAPEELAEIADERNEYTVSPRTESNVSLQEKRKMFSFDQREPLPEKISNDLYQMFRDFCKSDDLSAVQNRLSLLNADRCLEKVGLLDHKVLTSIHTGFCFKAAGGSRYRGLTFAGFKLFIEMVAETKNMPIFDFVNRLKLAYVGIVVLSDES</sequence>
<evidence type="ECO:0000313" key="2">
    <source>
        <dbReference type="EMBL" id="GIX99307.1"/>
    </source>
</evidence>
<feature type="compositionally biased region" description="Basic and acidic residues" evidence="1">
    <location>
        <begin position="143"/>
        <end position="160"/>
    </location>
</feature>
<comment type="caution">
    <text evidence="2">The sequence shown here is derived from an EMBL/GenBank/DDBJ whole genome shotgun (WGS) entry which is preliminary data.</text>
</comment>
<feature type="compositionally biased region" description="Basic and acidic residues" evidence="1">
    <location>
        <begin position="73"/>
        <end position="83"/>
    </location>
</feature>
<dbReference type="SUPFAM" id="SSF47473">
    <property type="entry name" value="EF-hand"/>
    <property type="match status" value="1"/>
</dbReference>
<feature type="region of interest" description="Disordered" evidence="1">
    <location>
        <begin position="19"/>
        <end position="160"/>
    </location>
</feature>
<feature type="compositionally biased region" description="Basic and acidic residues" evidence="1">
    <location>
        <begin position="42"/>
        <end position="51"/>
    </location>
</feature>
<dbReference type="Proteomes" id="UP001054837">
    <property type="component" value="Unassembled WGS sequence"/>
</dbReference>
<name>A0AAV4PPI5_9ARAC</name>
<dbReference type="InterPro" id="IPR011992">
    <property type="entry name" value="EF-hand-dom_pair"/>
</dbReference>
<keyword evidence="3" id="KW-1185">Reference proteome</keyword>
<gene>
    <name evidence="2" type="primary">AVEN_146153_1</name>
    <name evidence="2" type="ORF">CDAR_447821</name>
</gene>
<evidence type="ECO:0000313" key="3">
    <source>
        <dbReference type="Proteomes" id="UP001054837"/>
    </source>
</evidence>
<reference evidence="2 3" key="1">
    <citation type="submission" date="2021-06" db="EMBL/GenBank/DDBJ databases">
        <title>Caerostris darwini draft genome.</title>
        <authorList>
            <person name="Kono N."/>
            <person name="Arakawa K."/>
        </authorList>
    </citation>
    <scope>NUCLEOTIDE SEQUENCE [LARGE SCALE GENOMIC DNA]</scope>
</reference>
<accession>A0AAV4PPI5</accession>
<organism evidence="2 3">
    <name type="scientific">Caerostris darwini</name>
    <dbReference type="NCBI Taxonomy" id="1538125"/>
    <lineage>
        <taxon>Eukaryota</taxon>
        <taxon>Metazoa</taxon>
        <taxon>Ecdysozoa</taxon>
        <taxon>Arthropoda</taxon>
        <taxon>Chelicerata</taxon>
        <taxon>Arachnida</taxon>
        <taxon>Araneae</taxon>
        <taxon>Araneomorphae</taxon>
        <taxon>Entelegynae</taxon>
        <taxon>Araneoidea</taxon>
        <taxon>Araneidae</taxon>
        <taxon>Caerostris</taxon>
    </lineage>
</organism>
<dbReference type="EMBL" id="BPLQ01003280">
    <property type="protein sequence ID" value="GIX99307.1"/>
    <property type="molecule type" value="Genomic_DNA"/>
</dbReference>
<evidence type="ECO:0000256" key="1">
    <source>
        <dbReference type="SAM" id="MobiDB-lite"/>
    </source>
</evidence>
<protein>
    <submittedName>
        <fullName evidence="2">Uncharacterized protein</fullName>
    </submittedName>
</protein>
<feature type="compositionally biased region" description="Basic and acidic residues" evidence="1">
    <location>
        <begin position="90"/>
        <end position="118"/>
    </location>
</feature>
<dbReference type="AlphaFoldDB" id="A0AAV4PPI5"/>
<dbReference type="Gene3D" id="1.10.238.10">
    <property type="entry name" value="EF-hand"/>
    <property type="match status" value="1"/>
</dbReference>
<proteinExistence type="predicted"/>